<dbReference type="Gene3D" id="3.40.50.1820">
    <property type="entry name" value="alpha/beta hydrolase"/>
    <property type="match status" value="1"/>
</dbReference>
<dbReference type="InParanoid" id="A2E414"/>
<dbReference type="OrthoDB" id="2498029at2759"/>
<dbReference type="InterPro" id="IPR051044">
    <property type="entry name" value="MAG_DAG_Lipase"/>
</dbReference>
<dbReference type="VEuPathDB" id="TrichDB:TVAGG3_0147510"/>
<organism evidence="2 3">
    <name type="scientific">Trichomonas vaginalis (strain ATCC PRA-98 / G3)</name>
    <dbReference type="NCBI Taxonomy" id="412133"/>
    <lineage>
        <taxon>Eukaryota</taxon>
        <taxon>Metamonada</taxon>
        <taxon>Parabasalia</taxon>
        <taxon>Trichomonadida</taxon>
        <taxon>Trichomonadidae</taxon>
        <taxon>Trichomonas</taxon>
    </lineage>
</organism>
<dbReference type="KEGG" id="tva:4770636"/>
<dbReference type="Pfam" id="PF12146">
    <property type="entry name" value="Hydrolase_4"/>
    <property type="match status" value="1"/>
</dbReference>
<feature type="domain" description="Serine aminopeptidase S33" evidence="1">
    <location>
        <begin position="37"/>
        <end position="279"/>
    </location>
</feature>
<dbReference type="RefSeq" id="XP_001324892.1">
    <property type="nucleotide sequence ID" value="XM_001324857.1"/>
</dbReference>
<dbReference type="Proteomes" id="UP000001542">
    <property type="component" value="Unassembled WGS sequence"/>
</dbReference>
<dbReference type="InterPro" id="IPR029058">
    <property type="entry name" value="AB_hydrolase_fold"/>
</dbReference>
<evidence type="ECO:0000313" key="2">
    <source>
        <dbReference type="EMBL" id="EAY12669.1"/>
    </source>
</evidence>
<dbReference type="VEuPathDB" id="TrichDB:TVAG_074970"/>
<dbReference type="GO" id="GO:0016298">
    <property type="term" value="F:lipase activity"/>
    <property type="evidence" value="ECO:0000318"/>
    <property type="project" value="GO_Central"/>
</dbReference>
<sequence>MESHEANWGCKYYGKDFEVKVGNLNLIGQSYEDVQGEPRLIYVFVHGLGVSLTFKHDFYPIVNSMGGVAFACDHIGHGRSPGDRVSCQIPEIVEETQKVIQLAKEKYPNLPVILHGHSMGGLTVVSLAMNHPDFVRDNIKAMIVECPWISQCPQKPVGWFTRNAVKLISKCFSTMRIESGVASVCEYEEESWRNMHLQDEYRYSFLTPRLFTSVENEKIYVNANPDKFPKDVPTLFLQGKKDILVHPEQNIDWMQKVINASPDAPFSYKSYEIGSHVLLKCKCRKQVIDDIFEFINKYINPAQ</sequence>
<dbReference type="GO" id="GO:0016020">
    <property type="term" value="C:membrane"/>
    <property type="evidence" value="ECO:0000318"/>
    <property type="project" value="GO_Central"/>
</dbReference>
<dbReference type="SMR" id="A2E414"/>
<reference evidence="2" key="1">
    <citation type="submission" date="2006-10" db="EMBL/GenBank/DDBJ databases">
        <authorList>
            <person name="Amadeo P."/>
            <person name="Zhao Q."/>
            <person name="Wortman J."/>
            <person name="Fraser-Liggett C."/>
            <person name="Carlton J."/>
        </authorList>
    </citation>
    <scope>NUCLEOTIDE SEQUENCE</scope>
    <source>
        <strain evidence="2">G3</strain>
    </source>
</reference>
<dbReference type="InterPro" id="IPR022742">
    <property type="entry name" value="Hydrolase_4"/>
</dbReference>
<dbReference type="SUPFAM" id="SSF53474">
    <property type="entry name" value="alpha/beta-Hydrolases"/>
    <property type="match status" value="1"/>
</dbReference>
<dbReference type="PANTHER" id="PTHR11614">
    <property type="entry name" value="PHOSPHOLIPASE-RELATED"/>
    <property type="match status" value="1"/>
</dbReference>
<evidence type="ECO:0000313" key="3">
    <source>
        <dbReference type="Proteomes" id="UP000001542"/>
    </source>
</evidence>
<dbReference type="EMBL" id="DS113298">
    <property type="protein sequence ID" value="EAY12669.1"/>
    <property type="molecule type" value="Genomic_DNA"/>
</dbReference>
<dbReference type="STRING" id="5722.A2E414"/>
<name>A2E414_TRIV3</name>
<protein>
    <submittedName>
        <fullName evidence="2">Clan SC, family S33, methylesterase-like serine peptidase</fullName>
    </submittedName>
</protein>
<dbReference type="MEROPS" id="S33.010"/>
<dbReference type="FunCoup" id="A2E414">
    <property type="interactions" value="324"/>
</dbReference>
<evidence type="ECO:0000259" key="1">
    <source>
        <dbReference type="Pfam" id="PF12146"/>
    </source>
</evidence>
<dbReference type="AlphaFoldDB" id="A2E414"/>
<gene>
    <name evidence="2" type="ORF">TVAG_074970</name>
</gene>
<proteinExistence type="predicted"/>
<reference evidence="2" key="2">
    <citation type="journal article" date="2007" name="Science">
        <title>Draft genome sequence of the sexually transmitted pathogen Trichomonas vaginalis.</title>
        <authorList>
            <person name="Carlton J.M."/>
            <person name="Hirt R.P."/>
            <person name="Silva J.C."/>
            <person name="Delcher A.L."/>
            <person name="Schatz M."/>
            <person name="Zhao Q."/>
            <person name="Wortman J.R."/>
            <person name="Bidwell S.L."/>
            <person name="Alsmark U.C.M."/>
            <person name="Besteiro S."/>
            <person name="Sicheritz-Ponten T."/>
            <person name="Noel C.J."/>
            <person name="Dacks J.B."/>
            <person name="Foster P.G."/>
            <person name="Simillion C."/>
            <person name="Van de Peer Y."/>
            <person name="Miranda-Saavedra D."/>
            <person name="Barton G.J."/>
            <person name="Westrop G.D."/>
            <person name="Mueller S."/>
            <person name="Dessi D."/>
            <person name="Fiori P.L."/>
            <person name="Ren Q."/>
            <person name="Paulsen I."/>
            <person name="Zhang H."/>
            <person name="Bastida-Corcuera F.D."/>
            <person name="Simoes-Barbosa A."/>
            <person name="Brown M.T."/>
            <person name="Hayes R.D."/>
            <person name="Mukherjee M."/>
            <person name="Okumura C.Y."/>
            <person name="Schneider R."/>
            <person name="Smith A.J."/>
            <person name="Vanacova S."/>
            <person name="Villalvazo M."/>
            <person name="Haas B.J."/>
            <person name="Pertea M."/>
            <person name="Feldblyum T.V."/>
            <person name="Utterback T.R."/>
            <person name="Shu C.L."/>
            <person name="Osoegawa K."/>
            <person name="de Jong P.J."/>
            <person name="Hrdy I."/>
            <person name="Horvathova L."/>
            <person name="Zubacova Z."/>
            <person name="Dolezal P."/>
            <person name="Malik S.B."/>
            <person name="Logsdon J.M. Jr."/>
            <person name="Henze K."/>
            <person name="Gupta A."/>
            <person name="Wang C.C."/>
            <person name="Dunne R.L."/>
            <person name="Upcroft J.A."/>
            <person name="Upcroft P."/>
            <person name="White O."/>
            <person name="Salzberg S.L."/>
            <person name="Tang P."/>
            <person name="Chiu C.-H."/>
            <person name="Lee Y.-S."/>
            <person name="Embley T.M."/>
            <person name="Coombs G.H."/>
            <person name="Mottram J.C."/>
            <person name="Tachezy J."/>
            <person name="Fraser-Liggett C.M."/>
            <person name="Johnson P.J."/>
        </authorList>
    </citation>
    <scope>NUCLEOTIDE SEQUENCE [LARGE SCALE GENOMIC DNA]</scope>
    <source>
        <strain evidence="2">G3</strain>
    </source>
</reference>
<dbReference type="FunFam" id="3.40.50.1820:FF:000154">
    <property type="entry name" value="Alpha/beta hydrolase"/>
    <property type="match status" value="1"/>
</dbReference>
<accession>A2E414</accession>
<keyword evidence="3" id="KW-1185">Reference proteome</keyword>
<dbReference type="eggNOG" id="KOG1455">
    <property type="taxonomic scope" value="Eukaryota"/>
</dbReference>
<dbReference type="ESTHER" id="triva-a2e414">
    <property type="family name" value="Monoglyceridelipase_lysophospholip"/>
</dbReference>